<dbReference type="Gene3D" id="1.25.10.10">
    <property type="entry name" value="Leucine-rich Repeat Variant"/>
    <property type="match status" value="3"/>
</dbReference>
<dbReference type="Pfam" id="PF24181">
    <property type="entry name" value="TPR_TTI1_C"/>
    <property type="match status" value="1"/>
</dbReference>
<dbReference type="InterPro" id="IPR011989">
    <property type="entry name" value="ARM-like"/>
</dbReference>
<feature type="domain" description="TTI1 N-terminal TPR" evidence="2">
    <location>
        <begin position="11"/>
        <end position="331"/>
    </location>
</feature>
<dbReference type="InterPro" id="IPR016024">
    <property type="entry name" value="ARM-type_fold"/>
</dbReference>
<feature type="domain" description="TTI1 C-terminal TPR" evidence="3">
    <location>
        <begin position="720"/>
        <end position="988"/>
    </location>
</feature>
<evidence type="ECO:0000313" key="5">
    <source>
        <dbReference type="Proteomes" id="UP000770717"/>
    </source>
</evidence>
<dbReference type="Pfam" id="PF24173">
    <property type="entry name" value="TPR_TTI1_N"/>
    <property type="match status" value="1"/>
</dbReference>
<gene>
    <name evidence="4" type="ORF">GDO78_004304</name>
</gene>
<dbReference type="OrthoDB" id="49511at2759"/>
<proteinExistence type="predicted"/>
<dbReference type="InterPro" id="IPR057566">
    <property type="entry name" value="TPR_TTI1_N"/>
</dbReference>
<dbReference type="SUPFAM" id="SSF48371">
    <property type="entry name" value="ARM repeat"/>
    <property type="match status" value="1"/>
</dbReference>
<sequence length="1032" mass="114734">MATKTYPHSAFEGLRPFCVQLTMEQTVQNVKNLRKQISSTDEPALQDLLDYVLFPLRFSIKTAGTKKPGLMEAVLECITHILSITRLKSPVVLQEMFSELCSCIPADPLQPVPEELKLALILAMRSLLRSSGADVLCVLYKPSMLPEMGFTITLLLRFAELEKSREIRLEALNCLERLLAPDIKQVTSLGNLFASFLPGVCTVLTRIIGGDPKQGYKIISTVIRLWAGIVSIVMSDESLAQVPEKKPVYPGLSGRVAELMAYRDRTWVEHSVSRLLIHLEKITECCTANPHWKVRLALVDLTDLLLTRCWNSLGAAVGSLLQILVSLMSDDTSEVKTRARKVLQKVSTEGSASRKLGDVLSESLYSLAATLPRLLSSQDDQGKLRTLALFLGYLQLLGPRLKFILHSPAHLQRLSSALLQTLELDLCSVKIVEKRLPCSARNLRQQDLPHTGVQQKSFRFFRDPHILSHIQQICRLLGYYGDLNLLTDYFLSLYRAQRLPAVIVLNQLVLGAAGIDIEDLSGGIRVLEAIELLDTIRPLLEEYTDPSNWYLLTCQDSVELVDRFALLRVGSPQKPAISDMTANSWKLCLQLEGISCFAQALGSNFRPLLISALYPLLEKAGDPSLMVSGSAMVALDNVSQACGYKDVNQLIELNADYLASEVSVGLRRLRRRHGGAARVLHAMLENCGPSLLPLLYELVQDLLPALDQSQNEGAKILFPVLNSLVNKLGRWFPSPRTGTPPVTDASIQHQSHHENLAEEMTLFLQDHIEQHRIAKGDLEEEEAADVLPPSEDVTDVQKPPLPTHAQITKEIAERCTHFLSHNDAQLRIQALDTLGLSLIPLHSREDVLLPLAHKIWPCLVKRLVQDEPLVLLRAFQMLVSLAASCKDFIRQRVCKDALPAFLTSLRSQALVSCHAGPVYSHTLGFKLQKALLDGLGTLCVDLALGDGDLLEVIDSCVLYLSARQPKHLQEAAVRTLLSLSQLDPDIVWLHLCEWQSPPEVPHPSLVPLSWTVRSNDEYTQNVCKVLQKLQGL</sequence>
<dbReference type="Pfam" id="PF21547">
    <property type="entry name" value="TTI1"/>
    <property type="match status" value="1"/>
</dbReference>
<evidence type="ECO:0008006" key="6">
    <source>
        <dbReference type="Google" id="ProtNLM"/>
    </source>
</evidence>
<dbReference type="GO" id="GO:0005737">
    <property type="term" value="C:cytoplasm"/>
    <property type="evidence" value="ECO:0007669"/>
    <property type="project" value="TreeGrafter"/>
</dbReference>
<reference evidence="4" key="1">
    <citation type="thesis" date="2020" institute="ProQuest LLC" country="789 East Eisenhower Parkway, Ann Arbor, MI, USA">
        <title>Comparative Genomics and Chromosome Evolution.</title>
        <authorList>
            <person name="Mudd A.B."/>
        </authorList>
    </citation>
    <scope>NUCLEOTIDE SEQUENCE</scope>
    <source>
        <strain evidence="4">HN-11 Male</strain>
        <tissue evidence="4">Kidney and liver</tissue>
    </source>
</reference>
<dbReference type="Proteomes" id="UP000770717">
    <property type="component" value="Unassembled WGS sequence"/>
</dbReference>
<dbReference type="Pfam" id="PF24176">
    <property type="entry name" value="TPR_TTI1_2nd"/>
    <property type="match status" value="1"/>
</dbReference>
<feature type="region of interest" description="Disordered" evidence="1">
    <location>
        <begin position="780"/>
        <end position="800"/>
    </location>
</feature>
<comment type="caution">
    <text evidence="4">The sequence shown here is derived from an EMBL/GenBank/DDBJ whole genome shotgun (WGS) entry which is preliminary data.</text>
</comment>
<dbReference type="InterPro" id="IPR049362">
    <property type="entry name" value="TTI1_rpt"/>
</dbReference>
<dbReference type="InterPro" id="IPR052587">
    <property type="entry name" value="TELO2-interacting_protein_1"/>
</dbReference>
<evidence type="ECO:0000256" key="1">
    <source>
        <dbReference type="SAM" id="MobiDB-lite"/>
    </source>
</evidence>
<dbReference type="PANTHER" id="PTHR18460">
    <property type="entry name" value="TEL2 INTERACTING PROTEIN 1 TTI1 FAMILY MEMBER"/>
    <property type="match status" value="1"/>
</dbReference>
<evidence type="ECO:0000313" key="4">
    <source>
        <dbReference type="EMBL" id="KAG9473934.1"/>
    </source>
</evidence>
<dbReference type="PANTHER" id="PTHR18460:SF3">
    <property type="entry name" value="TELO2-INTERACTING PROTEIN 1 HOMOLOG"/>
    <property type="match status" value="1"/>
</dbReference>
<keyword evidence="5" id="KW-1185">Reference proteome</keyword>
<name>A0A8J6ERC4_ELECQ</name>
<organism evidence="4 5">
    <name type="scientific">Eleutherodactylus coqui</name>
    <name type="common">Puerto Rican coqui</name>
    <dbReference type="NCBI Taxonomy" id="57060"/>
    <lineage>
        <taxon>Eukaryota</taxon>
        <taxon>Metazoa</taxon>
        <taxon>Chordata</taxon>
        <taxon>Craniata</taxon>
        <taxon>Vertebrata</taxon>
        <taxon>Euteleostomi</taxon>
        <taxon>Amphibia</taxon>
        <taxon>Batrachia</taxon>
        <taxon>Anura</taxon>
        <taxon>Neobatrachia</taxon>
        <taxon>Hyloidea</taxon>
        <taxon>Eleutherodactylidae</taxon>
        <taxon>Eleutherodactylinae</taxon>
        <taxon>Eleutherodactylus</taxon>
        <taxon>Eleutherodactylus</taxon>
    </lineage>
</organism>
<evidence type="ECO:0000259" key="2">
    <source>
        <dbReference type="Pfam" id="PF24173"/>
    </source>
</evidence>
<dbReference type="AlphaFoldDB" id="A0A8J6ERC4"/>
<protein>
    <recommendedName>
        <fullName evidence="6">TELO2 interacting protein 1</fullName>
    </recommendedName>
</protein>
<accession>A0A8J6ERC4</accession>
<evidence type="ECO:0000259" key="3">
    <source>
        <dbReference type="Pfam" id="PF24181"/>
    </source>
</evidence>
<dbReference type="EMBL" id="WNTK01000013">
    <property type="protein sequence ID" value="KAG9473934.1"/>
    <property type="molecule type" value="Genomic_DNA"/>
</dbReference>
<dbReference type="InterPro" id="IPR057567">
    <property type="entry name" value="TPR_TTI1_C"/>
</dbReference>